<dbReference type="AlphaFoldDB" id="A0A7S9PYS4"/>
<dbReference type="EMBL" id="CP064939">
    <property type="protein sequence ID" value="QPH38961.1"/>
    <property type="molecule type" value="Genomic_DNA"/>
</dbReference>
<evidence type="ECO:0000313" key="1">
    <source>
        <dbReference type="EMBL" id="QPH38961.1"/>
    </source>
</evidence>
<dbReference type="Proteomes" id="UP000594759">
    <property type="component" value="Chromosome"/>
</dbReference>
<proteinExistence type="predicted"/>
<dbReference type="KEGG" id="pex:IZT61_18135"/>
<sequence length="51" mass="6045">MRHLPIERITPEKLMEMLKKKGVKMSINQAKEILDLLYILAILEVEQVLKR</sequence>
<name>A0A7S9PYS4_9SPHI</name>
<gene>
    <name evidence="1" type="ORF">IZT61_18135</name>
</gene>
<evidence type="ECO:0000313" key="2">
    <source>
        <dbReference type="Proteomes" id="UP000594759"/>
    </source>
</evidence>
<protein>
    <submittedName>
        <fullName evidence="1">Uncharacterized protein</fullName>
    </submittedName>
</protein>
<accession>A0A7S9PYS4</accession>
<keyword evidence="2" id="KW-1185">Reference proteome</keyword>
<reference evidence="1 2" key="1">
    <citation type="submission" date="2020-11" db="EMBL/GenBank/DDBJ databases">
        <title>Pedobacter endophytica, an endophytic bacteria isolated form Carex pumila.</title>
        <authorList>
            <person name="Peng Y."/>
            <person name="Jiang L."/>
            <person name="Lee J."/>
        </authorList>
    </citation>
    <scope>NUCLEOTIDE SEQUENCE [LARGE SCALE GENOMIC DNA]</scope>
    <source>
        <strain evidence="1 2">JBR3-12</strain>
    </source>
</reference>
<organism evidence="1 2">
    <name type="scientific">Pedobacter endophyticus</name>
    <dbReference type="NCBI Taxonomy" id="2789740"/>
    <lineage>
        <taxon>Bacteria</taxon>
        <taxon>Pseudomonadati</taxon>
        <taxon>Bacteroidota</taxon>
        <taxon>Sphingobacteriia</taxon>
        <taxon>Sphingobacteriales</taxon>
        <taxon>Sphingobacteriaceae</taxon>
        <taxon>Pedobacter</taxon>
    </lineage>
</organism>
<dbReference type="RefSeq" id="WP_196098436.1">
    <property type="nucleotide sequence ID" value="NZ_CP064939.1"/>
</dbReference>